<dbReference type="EnsemblMetazoa" id="XM_014401391.2">
    <property type="protein sequence ID" value="XP_014256877.1"/>
    <property type="gene ID" value="LOC106670796"/>
</dbReference>
<feature type="region of interest" description="Disordered" evidence="1">
    <location>
        <begin position="132"/>
        <end position="225"/>
    </location>
</feature>
<dbReference type="AlphaFoldDB" id="A0A8I6S2D8"/>
<dbReference type="OrthoDB" id="6576642at2759"/>
<evidence type="ECO:0000313" key="4">
    <source>
        <dbReference type="Proteomes" id="UP000494040"/>
    </source>
</evidence>
<accession>A0A8I6S2D8</accession>
<dbReference type="InterPro" id="IPR016181">
    <property type="entry name" value="Acyl_CoA_acyltransferase"/>
</dbReference>
<dbReference type="PANTHER" id="PTHR20905:SF28">
    <property type="entry name" value="GH28833P-RELATED"/>
    <property type="match status" value="1"/>
</dbReference>
<name>A0A8I6S2D8_CIMLE</name>
<gene>
    <name evidence="3" type="primary">106670796</name>
</gene>
<protein>
    <recommendedName>
        <fullName evidence="2">N-acetyltransferase domain-containing protein</fullName>
    </recommendedName>
</protein>
<evidence type="ECO:0000256" key="1">
    <source>
        <dbReference type="SAM" id="MobiDB-lite"/>
    </source>
</evidence>
<evidence type="ECO:0000259" key="2">
    <source>
        <dbReference type="PROSITE" id="PS51186"/>
    </source>
</evidence>
<dbReference type="InterPro" id="IPR000182">
    <property type="entry name" value="GNAT_dom"/>
</dbReference>
<dbReference type="SUPFAM" id="SSF55729">
    <property type="entry name" value="Acyl-CoA N-acyltransferases (Nat)"/>
    <property type="match status" value="1"/>
</dbReference>
<dbReference type="Pfam" id="PF00583">
    <property type="entry name" value="Acetyltransf_1"/>
    <property type="match status" value="1"/>
</dbReference>
<feature type="compositionally biased region" description="Basic and acidic residues" evidence="1">
    <location>
        <begin position="140"/>
        <end position="154"/>
    </location>
</feature>
<feature type="compositionally biased region" description="Basic residues" evidence="1">
    <location>
        <begin position="155"/>
        <end position="215"/>
    </location>
</feature>
<sequence length="418" mass="48284">MIQQEQNDVGMEDALMDSQANAFMEKAKKPIVWCRLPFGVRIEDLHQSYYEEVIDLVKRHYVPDEPTFTSVKMSQDEASMDEFLSLCNVWIRDTCSMVAVEEGEKKAVGALIGRVYIKKEMNREFARVSPEFEYMSPPPTEKRMSTAKAADRPGSKKSIRRPSSKKSIRRQSSKKSIRRQSSKKSIRRQSAKKSIRRQSTKGKHGPKAGKKKHSSRKDNASITSDTNKVKRVYTFQRPHDLIPKPKKKWSPVTVFYDEDLIYKTEPLRKVQTLKHFISKKFDVFQSLCKKKYYKIYMVVVHRDYRRRGIGKSLMRCVFGMCRGFRIEVAAGVFPSFISQNMFFKLGGKVGYEMAYEDYVVDGSVVFSSTGDLNYSLALMYLIIPPKDEGVYAEKVEDRPPVPRRKDLQFVSESKTAKS</sequence>
<evidence type="ECO:0000313" key="3">
    <source>
        <dbReference type="EnsemblMetazoa" id="XP_014256877.1"/>
    </source>
</evidence>
<dbReference type="Gene3D" id="3.40.630.30">
    <property type="match status" value="2"/>
</dbReference>
<reference evidence="3" key="1">
    <citation type="submission" date="2022-01" db="UniProtKB">
        <authorList>
            <consortium name="EnsemblMetazoa"/>
        </authorList>
    </citation>
    <scope>IDENTIFICATION</scope>
</reference>
<organism evidence="3 4">
    <name type="scientific">Cimex lectularius</name>
    <name type="common">Bed bug</name>
    <name type="synonym">Acanthia lectularia</name>
    <dbReference type="NCBI Taxonomy" id="79782"/>
    <lineage>
        <taxon>Eukaryota</taxon>
        <taxon>Metazoa</taxon>
        <taxon>Ecdysozoa</taxon>
        <taxon>Arthropoda</taxon>
        <taxon>Hexapoda</taxon>
        <taxon>Insecta</taxon>
        <taxon>Pterygota</taxon>
        <taxon>Neoptera</taxon>
        <taxon>Paraneoptera</taxon>
        <taxon>Hemiptera</taxon>
        <taxon>Heteroptera</taxon>
        <taxon>Panheteroptera</taxon>
        <taxon>Cimicomorpha</taxon>
        <taxon>Cimicidae</taxon>
        <taxon>Cimex</taxon>
    </lineage>
</organism>
<dbReference type="PANTHER" id="PTHR20905">
    <property type="entry name" value="N-ACETYLTRANSFERASE-RELATED"/>
    <property type="match status" value="1"/>
</dbReference>
<dbReference type="PROSITE" id="PS51186">
    <property type="entry name" value="GNAT"/>
    <property type="match status" value="1"/>
</dbReference>
<feature type="domain" description="N-acetyltransferase" evidence="2">
    <location>
        <begin position="228"/>
        <end position="371"/>
    </location>
</feature>
<dbReference type="CDD" id="cd04301">
    <property type="entry name" value="NAT_SF"/>
    <property type="match status" value="1"/>
</dbReference>
<keyword evidence="4" id="KW-1185">Reference proteome</keyword>
<dbReference type="GO" id="GO:0008080">
    <property type="term" value="F:N-acetyltransferase activity"/>
    <property type="evidence" value="ECO:0007669"/>
    <property type="project" value="TreeGrafter"/>
</dbReference>
<dbReference type="KEGG" id="clec:106670796"/>
<dbReference type="Proteomes" id="UP000494040">
    <property type="component" value="Unassembled WGS sequence"/>
</dbReference>
<proteinExistence type="predicted"/>